<dbReference type="GO" id="GO:0008263">
    <property type="term" value="F:pyrimidine-specific mismatch base pair DNA N-glycosylase activity"/>
    <property type="evidence" value="ECO:0007669"/>
    <property type="project" value="TreeGrafter"/>
</dbReference>
<evidence type="ECO:0000259" key="5">
    <source>
        <dbReference type="Pfam" id="PF03167"/>
    </source>
</evidence>
<dbReference type="InterPro" id="IPR005122">
    <property type="entry name" value="Uracil-DNA_glycosylase-like"/>
</dbReference>
<gene>
    <name evidence="6" type="ORF">Glove_149g42</name>
</gene>
<dbReference type="EMBL" id="PQFF01000140">
    <property type="protein sequence ID" value="RHZ79312.1"/>
    <property type="molecule type" value="Genomic_DNA"/>
</dbReference>
<keyword evidence="7" id="KW-1185">Reference proteome</keyword>
<evidence type="ECO:0000256" key="1">
    <source>
        <dbReference type="ARBA" id="ARBA00022763"/>
    </source>
</evidence>
<dbReference type="Proteomes" id="UP000266861">
    <property type="component" value="Unassembled WGS sequence"/>
</dbReference>
<evidence type="ECO:0000256" key="3">
    <source>
        <dbReference type="ARBA" id="ARBA00023204"/>
    </source>
</evidence>
<dbReference type="STRING" id="1348612.A0A397IXG6"/>
<evidence type="ECO:0000313" key="7">
    <source>
        <dbReference type="Proteomes" id="UP000266861"/>
    </source>
</evidence>
<organism evidence="6 7">
    <name type="scientific">Diversispora epigaea</name>
    <dbReference type="NCBI Taxonomy" id="1348612"/>
    <lineage>
        <taxon>Eukaryota</taxon>
        <taxon>Fungi</taxon>
        <taxon>Fungi incertae sedis</taxon>
        <taxon>Mucoromycota</taxon>
        <taxon>Glomeromycotina</taxon>
        <taxon>Glomeromycetes</taxon>
        <taxon>Diversisporales</taxon>
        <taxon>Diversisporaceae</taxon>
        <taxon>Diversispora</taxon>
    </lineage>
</organism>
<dbReference type="GO" id="GO:0004844">
    <property type="term" value="F:uracil DNA N-glycosylase activity"/>
    <property type="evidence" value="ECO:0007669"/>
    <property type="project" value="TreeGrafter"/>
</dbReference>
<evidence type="ECO:0000313" key="6">
    <source>
        <dbReference type="EMBL" id="RHZ79312.1"/>
    </source>
</evidence>
<comment type="caution">
    <text evidence="6">The sequence shown here is derived from an EMBL/GenBank/DDBJ whole genome shotgun (WGS) entry which is preliminary data.</text>
</comment>
<name>A0A397IXG6_9GLOM</name>
<dbReference type="GO" id="GO:0006285">
    <property type="term" value="P:base-excision repair, AP site formation"/>
    <property type="evidence" value="ECO:0007669"/>
    <property type="project" value="InterPro"/>
</dbReference>
<dbReference type="PANTHER" id="PTHR12159">
    <property type="entry name" value="G/T AND G/U MISMATCH-SPECIFIC DNA GLYCOSYLASE"/>
    <property type="match status" value="1"/>
</dbReference>
<evidence type="ECO:0000256" key="4">
    <source>
        <dbReference type="SAM" id="MobiDB-lite"/>
    </source>
</evidence>
<keyword evidence="2" id="KW-0378">Hydrolase</keyword>
<dbReference type="AlphaFoldDB" id="A0A397IXG6"/>
<dbReference type="Pfam" id="PF03167">
    <property type="entry name" value="UDG"/>
    <property type="match status" value="1"/>
</dbReference>
<dbReference type="OrthoDB" id="565731at2759"/>
<keyword evidence="3" id="KW-0234">DNA repair</keyword>
<keyword evidence="1" id="KW-0227">DNA damage</keyword>
<feature type="domain" description="Uracil-DNA glycosylase-like" evidence="5">
    <location>
        <begin position="75"/>
        <end position="265"/>
    </location>
</feature>
<protein>
    <recommendedName>
        <fullName evidence="5">Uracil-DNA glycosylase-like domain-containing protein</fullName>
    </recommendedName>
</protein>
<feature type="compositionally biased region" description="Low complexity" evidence="4">
    <location>
        <begin position="21"/>
        <end position="31"/>
    </location>
</feature>
<dbReference type="InterPro" id="IPR015637">
    <property type="entry name" value="MUG/TDG"/>
</dbReference>
<evidence type="ECO:0000256" key="2">
    <source>
        <dbReference type="ARBA" id="ARBA00022801"/>
    </source>
</evidence>
<reference evidence="6 7" key="1">
    <citation type="submission" date="2018-08" db="EMBL/GenBank/DDBJ databases">
        <title>Genome and evolution of the arbuscular mycorrhizal fungus Diversispora epigaea (formerly Glomus versiforme) and its bacterial endosymbionts.</title>
        <authorList>
            <person name="Sun X."/>
            <person name="Fei Z."/>
            <person name="Harrison M."/>
        </authorList>
    </citation>
    <scope>NUCLEOTIDE SEQUENCE [LARGE SCALE GENOMIC DNA]</scope>
    <source>
        <strain evidence="6 7">IT104</strain>
    </source>
</reference>
<dbReference type="CDD" id="cd10028">
    <property type="entry name" value="UDG-F2_TDG_MUG"/>
    <property type="match status" value="1"/>
</dbReference>
<accession>A0A397IXG6</accession>
<feature type="region of interest" description="Disordered" evidence="4">
    <location>
        <begin position="14"/>
        <end position="35"/>
    </location>
</feature>
<dbReference type="Gene3D" id="3.40.470.10">
    <property type="entry name" value="Uracil-DNA glycosylase-like domain"/>
    <property type="match status" value="1"/>
</dbReference>
<dbReference type="InterPro" id="IPR036895">
    <property type="entry name" value="Uracil-DNA_glycosylase-like_sf"/>
</dbReference>
<sequence>MVTPEDRSFKNFLSQFSYSPNNNNNNKNNDNPTDIKTREKSIKQLKTRTSPYQKCKESIESIQIINAINTSANPDIIDFNLKVLFIGINPGKRSAQVGHHFAHHSNHFYPCLVESGFTNNEIINYEDDVTLPKRFNIGISNVVGRDTRSSADLSPAELRNGIPSVIRKVKLYKPKFLCFIGKCGFDAFEKVYRTPNTEKSKNFGLQCLKIFWDGDDGDDDNMKDQIVKDEKDEKFVIENQFTKIFLIPSTSARVKHYQKSEKLKYFMELKKLVDDE</sequence>
<dbReference type="SUPFAM" id="SSF52141">
    <property type="entry name" value="Uracil-DNA glycosylase-like"/>
    <property type="match status" value="1"/>
</dbReference>
<dbReference type="PANTHER" id="PTHR12159:SF9">
    <property type="entry name" value="G_T MISMATCH-SPECIFIC THYMINE DNA GLYCOSYLASE"/>
    <property type="match status" value="1"/>
</dbReference>
<proteinExistence type="predicted"/>